<keyword evidence="12" id="KW-0735">Signal-anchor</keyword>
<evidence type="ECO:0000256" key="5">
    <source>
        <dbReference type="ARBA" id="ARBA00011748"/>
    </source>
</evidence>
<evidence type="ECO:0000256" key="12">
    <source>
        <dbReference type="ARBA" id="ARBA00022968"/>
    </source>
</evidence>
<comment type="similarity">
    <text evidence="4">Belongs to the glycosyltransferase 31 family. Beta3-Gal-T subfamily.</text>
</comment>
<evidence type="ECO:0000256" key="3">
    <source>
        <dbReference type="ARBA" id="ARBA00004922"/>
    </source>
</evidence>
<evidence type="ECO:0000256" key="20">
    <source>
        <dbReference type="ARBA" id="ARBA00042009"/>
    </source>
</evidence>
<dbReference type="GO" id="GO:0016263">
    <property type="term" value="F:glycoprotein-N-acetylgalactosamine 3-beta-galactosyltransferase activity"/>
    <property type="evidence" value="ECO:0007669"/>
    <property type="project" value="UniProtKB-EC"/>
</dbReference>
<comment type="subcellular location">
    <subcellularLocation>
        <location evidence="2">Membrane</location>
        <topology evidence="2">Single-pass type II membrane protein</topology>
    </subcellularLocation>
</comment>
<evidence type="ECO:0000256" key="11">
    <source>
        <dbReference type="ARBA" id="ARBA00022741"/>
    </source>
</evidence>
<evidence type="ECO:0000313" key="26">
    <source>
        <dbReference type="Proteomes" id="UP000192578"/>
    </source>
</evidence>
<keyword evidence="8" id="KW-0808">Transferase</keyword>
<evidence type="ECO:0000256" key="10">
    <source>
        <dbReference type="ARBA" id="ARBA00022723"/>
    </source>
</evidence>
<sequence>MVYDSLPTLHALAQGHHQQKEHECPRYLRQTCLLIGALVSLLIHKRLQALGIDSITSQVVFHQTAVDQQSSHHWKAALPTLVEATDFCWIRTSPEQLAKAKAVKATWAKRCDGYVFISSEDDPTLPAVDAMIGEGRGKLWGKTKAGFRQAYKYLDSYDWFFKADDDTYVIVENLRLLLSNYSLLDPVYLGCQFEPFGFRGSMSGGAGYVLSREALRRFIENGLNKNTCRQENTGYEDREAGACLVKVGVVAMDSRDELGRGRFLPFQPHTHVQPGHNNKSWWYPQFLKYPEKDLFECCSDKALFTMPMRLPYMKTRALVLNCQILIAFLLGFFMSSFLFNSVRQGSLLHESSPPTFKLQDAPFIQSEHYFNEKLFRKRPAVLQTKAQVLYQKVRIFCWILTSPKNHLQALAVKATWAKRCNGYVFISSKDDPTLPAINATVGEGRKVLWGKTKFGFRYAYNTSLDKYDWFIKADDDTFVVVENLRYMLSNYSTNDPVYFGLQFKPVTPQGYMSGGAGYVLSREALRRFIEQGLEKNNTACRKDNAGAEDTEAGKCLYSVGVKAMDSRDGLGRGRFFALQPAKHMSPTAHNKTWWYTTYLKYPEKDYLECCSDTAISFHYTGLYDMYALEYLIYHLSPYGVGIPRRTCSEFK</sequence>
<dbReference type="InterPro" id="IPR026050">
    <property type="entry name" value="C1GALT1/C1GALT1_chp1"/>
</dbReference>
<keyword evidence="14 23" id="KW-0472">Membrane</keyword>
<dbReference type="OrthoDB" id="414175at2759"/>
<feature type="transmembrane region" description="Helical" evidence="23">
    <location>
        <begin position="318"/>
        <end position="339"/>
    </location>
</feature>
<evidence type="ECO:0000256" key="16">
    <source>
        <dbReference type="ARBA" id="ARBA00023180"/>
    </source>
</evidence>
<evidence type="ECO:0000256" key="4">
    <source>
        <dbReference type="ARBA" id="ARBA00006462"/>
    </source>
</evidence>
<dbReference type="GO" id="GO:0016020">
    <property type="term" value="C:membrane"/>
    <property type="evidence" value="ECO:0007669"/>
    <property type="project" value="UniProtKB-SubCell"/>
</dbReference>
<evidence type="ECO:0000256" key="7">
    <source>
        <dbReference type="ARBA" id="ARBA00022676"/>
    </source>
</evidence>
<proteinExistence type="inferred from homology"/>
<name>A0A1W0WR82_HYPEX</name>
<evidence type="ECO:0000256" key="18">
    <source>
        <dbReference type="ARBA" id="ARBA00040898"/>
    </source>
</evidence>
<evidence type="ECO:0000256" key="13">
    <source>
        <dbReference type="ARBA" id="ARBA00022989"/>
    </source>
</evidence>
<dbReference type="UniPathway" id="UPA00378"/>
<keyword evidence="15" id="KW-1015">Disulfide bond</keyword>
<dbReference type="Pfam" id="PF02434">
    <property type="entry name" value="Fringe"/>
    <property type="match status" value="2"/>
</dbReference>
<feature type="domain" description="Fringe-like glycosyltransferase" evidence="24">
    <location>
        <begin position="101"/>
        <end position="220"/>
    </location>
</feature>
<keyword evidence="10" id="KW-0479">Metal-binding</keyword>
<dbReference type="InterPro" id="IPR003378">
    <property type="entry name" value="Fringe-like_glycosylTrfase"/>
</dbReference>
<dbReference type="AlphaFoldDB" id="A0A1W0WR82"/>
<organism evidence="25 26">
    <name type="scientific">Hypsibius exemplaris</name>
    <name type="common">Freshwater tardigrade</name>
    <dbReference type="NCBI Taxonomy" id="2072580"/>
    <lineage>
        <taxon>Eukaryota</taxon>
        <taxon>Metazoa</taxon>
        <taxon>Ecdysozoa</taxon>
        <taxon>Tardigrada</taxon>
        <taxon>Eutardigrada</taxon>
        <taxon>Parachela</taxon>
        <taxon>Hypsibioidea</taxon>
        <taxon>Hypsibiidae</taxon>
        <taxon>Hypsibius</taxon>
    </lineage>
</organism>
<protein>
    <recommendedName>
        <fullName evidence="18">Glycoprotein-N-acetylgalactosamine 3-beta-galactosyltransferase 1</fullName>
        <ecNumber evidence="6">2.4.1.122</ecNumber>
    </recommendedName>
    <alternativeName>
        <fullName evidence="20">Core 1 O-glycan T-synthase</fullName>
    </alternativeName>
    <alternativeName>
        <fullName evidence="21">Core 1 UDP-galactose:N-acetylgalactosamine-alpha-R beta 1,3-galactosyltransferase 1</fullName>
    </alternativeName>
    <alternativeName>
        <fullName evidence="19">Core 1 beta1,3-galactosyltransferase 1</fullName>
    </alternativeName>
</protein>
<comment type="function">
    <text evidence="22">Glycosyltransferase that generates the core 1 O-glycan Gal-beta1-3GalNAc-alpha1-Ser/Thr (T antigen), which is a precursor for many extended O-glycans in glycoproteins.</text>
</comment>
<reference evidence="26" key="1">
    <citation type="submission" date="2017-01" db="EMBL/GenBank/DDBJ databases">
        <title>Comparative genomics of anhydrobiosis in the tardigrade Hypsibius dujardini.</title>
        <authorList>
            <person name="Yoshida Y."/>
            <person name="Koutsovoulos G."/>
            <person name="Laetsch D."/>
            <person name="Stevens L."/>
            <person name="Kumar S."/>
            <person name="Horikawa D."/>
            <person name="Ishino K."/>
            <person name="Komine S."/>
            <person name="Tomita M."/>
            <person name="Blaxter M."/>
            <person name="Arakawa K."/>
        </authorList>
    </citation>
    <scope>NUCLEOTIDE SEQUENCE [LARGE SCALE GENOMIC DNA]</scope>
    <source>
        <strain evidence="26">Z151</strain>
    </source>
</reference>
<keyword evidence="17" id="KW-0464">Manganese</keyword>
<evidence type="ECO:0000256" key="23">
    <source>
        <dbReference type="SAM" id="Phobius"/>
    </source>
</evidence>
<comment type="subunit">
    <text evidence="5">Homodimer; disulfide-linked.</text>
</comment>
<evidence type="ECO:0000256" key="22">
    <source>
        <dbReference type="ARBA" id="ARBA00059245"/>
    </source>
</evidence>
<dbReference type="EMBL" id="MTYJ01000057">
    <property type="protein sequence ID" value="OQV17718.1"/>
    <property type="molecule type" value="Genomic_DNA"/>
</dbReference>
<dbReference type="FunFam" id="3.90.550.50:FF:000017">
    <property type="entry name" value="Glycoprotein-N-acetylgalactosamine 3-beta-galactosyltransferase 1"/>
    <property type="match status" value="1"/>
</dbReference>
<dbReference type="PANTHER" id="PTHR23033">
    <property type="entry name" value="BETA1,3-GALACTOSYLTRANSFERASE"/>
    <property type="match status" value="1"/>
</dbReference>
<dbReference type="PANTHER" id="PTHR23033:SF14">
    <property type="entry name" value="GLYCOPROTEIN-N-ACETYLGALACTOSAMINE 3-BETA-GALACTOSYLTRANSFERASE 1-RELATED"/>
    <property type="match status" value="1"/>
</dbReference>
<dbReference type="GO" id="GO:0000166">
    <property type="term" value="F:nucleotide binding"/>
    <property type="evidence" value="ECO:0007669"/>
    <property type="project" value="UniProtKB-KW"/>
</dbReference>
<evidence type="ECO:0000256" key="21">
    <source>
        <dbReference type="ARBA" id="ARBA00043065"/>
    </source>
</evidence>
<evidence type="ECO:0000256" key="2">
    <source>
        <dbReference type="ARBA" id="ARBA00004606"/>
    </source>
</evidence>
<keyword evidence="26" id="KW-1185">Reference proteome</keyword>
<keyword evidence="16" id="KW-0325">Glycoprotein</keyword>
<evidence type="ECO:0000256" key="19">
    <source>
        <dbReference type="ARBA" id="ARBA00041226"/>
    </source>
</evidence>
<evidence type="ECO:0000256" key="6">
    <source>
        <dbReference type="ARBA" id="ARBA00012557"/>
    </source>
</evidence>
<evidence type="ECO:0000256" key="8">
    <source>
        <dbReference type="ARBA" id="ARBA00022679"/>
    </source>
</evidence>
<dbReference type="GO" id="GO:0030145">
    <property type="term" value="F:manganese ion binding"/>
    <property type="evidence" value="ECO:0007669"/>
    <property type="project" value="UniProtKB-ARBA"/>
</dbReference>
<gene>
    <name evidence="25" type="ORF">BV898_08175</name>
</gene>
<evidence type="ECO:0000256" key="17">
    <source>
        <dbReference type="ARBA" id="ARBA00023211"/>
    </source>
</evidence>
<evidence type="ECO:0000259" key="24">
    <source>
        <dbReference type="Pfam" id="PF02434"/>
    </source>
</evidence>
<keyword evidence="7" id="KW-0328">Glycosyltransferase</keyword>
<evidence type="ECO:0000256" key="15">
    <source>
        <dbReference type="ARBA" id="ARBA00023157"/>
    </source>
</evidence>
<comment type="cofactor">
    <cofactor evidence="1">
        <name>Mn(2+)</name>
        <dbReference type="ChEBI" id="CHEBI:29035"/>
    </cofactor>
</comment>
<keyword evidence="9 23" id="KW-0812">Transmembrane</keyword>
<keyword evidence="13 23" id="KW-1133">Transmembrane helix</keyword>
<accession>A0A1W0WR82</accession>
<dbReference type="Gene3D" id="3.90.550.50">
    <property type="match status" value="2"/>
</dbReference>
<evidence type="ECO:0000256" key="9">
    <source>
        <dbReference type="ARBA" id="ARBA00022692"/>
    </source>
</evidence>
<evidence type="ECO:0000256" key="1">
    <source>
        <dbReference type="ARBA" id="ARBA00001936"/>
    </source>
</evidence>
<comment type="pathway">
    <text evidence="3">Protein modification; protein glycosylation.</text>
</comment>
<comment type="caution">
    <text evidence="25">The sequence shown here is derived from an EMBL/GenBank/DDBJ whole genome shotgun (WGS) entry which is preliminary data.</text>
</comment>
<evidence type="ECO:0000256" key="14">
    <source>
        <dbReference type="ARBA" id="ARBA00023136"/>
    </source>
</evidence>
<dbReference type="EC" id="2.4.1.122" evidence="6"/>
<dbReference type="Proteomes" id="UP000192578">
    <property type="component" value="Unassembled WGS sequence"/>
</dbReference>
<feature type="domain" description="Fringe-like glycosyltransferase" evidence="24">
    <location>
        <begin position="394"/>
        <end position="563"/>
    </location>
</feature>
<evidence type="ECO:0000313" key="25">
    <source>
        <dbReference type="EMBL" id="OQV17718.1"/>
    </source>
</evidence>
<keyword evidence="11" id="KW-0547">Nucleotide-binding</keyword>